<evidence type="ECO:0000256" key="1">
    <source>
        <dbReference type="ARBA" id="ARBA00002486"/>
    </source>
</evidence>
<dbReference type="InterPro" id="IPR036390">
    <property type="entry name" value="WH_DNA-bd_sf"/>
</dbReference>
<name>A0A2T3FJJ5_9FIRM</name>
<proteinExistence type="inferred from homology"/>
<dbReference type="PANTHER" id="PTHR18964">
    <property type="entry name" value="ROK (REPRESSOR, ORF, KINASE) FAMILY"/>
    <property type="match status" value="1"/>
</dbReference>
<dbReference type="Gene3D" id="3.30.420.40">
    <property type="match status" value="2"/>
</dbReference>
<dbReference type="GO" id="GO:0042732">
    <property type="term" value="P:D-xylose metabolic process"/>
    <property type="evidence" value="ECO:0007669"/>
    <property type="project" value="UniProtKB-KW"/>
</dbReference>
<dbReference type="RefSeq" id="WP_162297465.1">
    <property type="nucleotide sequence ID" value="NZ_PYLP01000038.1"/>
</dbReference>
<evidence type="ECO:0000256" key="3">
    <source>
        <dbReference type="ARBA" id="ARBA00022629"/>
    </source>
</evidence>
<dbReference type="SUPFAM" id="SSF53067">
    <property type="entry name" value="Actin-like ATPase domain"/>
    <property type="match status" value="1"/>
</dbReference>
<dbReference type="Pfam" id="PF00480">
    <property type="entry name" value="ROK"/>
    <property type="match status" value="1"/>
</dbReference>
<dbReference type="Proteomes" id="UP000241201">
    <property type="component" value="Unassembled WGS sequence"/>
</dbReference>
<comment type="function">
    <text evidence="1">Transcriptional repressor of xylose-utilizing enzymes.</text>
</comment>
<dbReference type="Gene3D" id="1.10.10.10">
    <property type="entry name" value="Winged helix-like DNA-binding domain superfamily/Winged helix DNA-binding domain"/>
    <property type="match status" value="1"/>
</dbReference>
<sequence length="327" mass="38664">MNALKETKKKHLLAILKYLYLHNSSTMNELVENLQLSQPSIRNMVRILQEKQLIQEIGNDFSSGGRCPTRFALNEKNYLILCLYIQVDKVIYQVRSFSEIKKEDTLFYQEEEELKKIIRQLVDKNEVHCCQIAVEGIVYEDEYVTDHQNILKKHHWMKDIKKEIDLPIQLQNDVKMIHQGCYFTYQQDATYYLYINAVGIGSSYFYKDEPLYGNTGIMGEIGLISFKGNTINQRIRECQSQDEFNELLGLLVSMIFTMLDPTRLELSLDLKWNYEEKIIKNILNKIDKNCFKNLYFHKDISSMLFEGLAYRGIVYLLKERIERDEKI</sequence>
<comment type="caution">
    <text evidence="4">The sequence shown here is derived from an EMBL/GenBank/DDBJ whole genome shotgun (WGS) entry which is preliminary data.</text>
</comment>
<keyword evidence="5" id="KW-1185">Reference proteome</keyword>
<evidence type="ECO:0000313" key="4">
    <source>
        <dbReference type="EMBL" id="PST35449.1"/>
    </source>
</evidence>
<dbReference type="SUPFAM" id="SSF46785">
    <property type="entry name" value="Winged helix' DNA-binding domain"/>
    <property type="match status" value="1"/>
</dbReference>
<accession>A0A2T3FJJ5</accession>
<gene>
    <name evidence="4" type="ORF">C7U55_13155</name>
</gene>
<dbReference type="InterPro" id="IPR043129">
    <property type="entry name" value="ATPase_NBD"/>
</dbReference>
<reference evidence="5" key="1">
    <citation type="submission" date="2018-03" db="EMBL/GenBank/DDBJ databases">
        <title>Lachnoclostridium SNUG30370 gen.nov., sp.nov., isolated from human faeces.</title>
        <authorList>
            <person name="Seo B."/>
            <person name="Jeon K."/>
            <person name="Ko G."/>
        </authorList>
    </citation>
    <scope>NUCLEOTIDE SEQUENCE [LARGE SCALE GENOMIC DNA]</scope>
    <source>
        <strain evidence="5">SNUG30370</strain>
    </source>
</reference>
<dbReference type="AlphaFoldDB" id="A0A2T3FJJ5"/>
<keyword evidence="3" id="KW-0119">Carbohydrate metabolism</keyword>
<evidence type="ECO:0000256" key="2">
    <source>
        <dbReference type="ARBA" id="ARBA00006479"/>
    </source>
</evidence>
<dbReference type="InterPro" id="IPR000600">
    <property type="entry name" value="ROK"/>
</dbReference>
<dbReference type="PANTHER" id="PTHR18964:SF149">
    <property type="entry name" value="BIFUNCTIONAL UDP-N-ACETYLGLUCOSAMINE 2-EPIMERASE_N-ACETYLMANNOSAMINE KINASE"/>
    <property type="match status" value="1"/>
</dbReference>
<protein>
    <submittedName>
        <fullName evidence="4">ROK family protein</fullName>
    </submittedName>
</protein>
<dbReference type="InterPro" id="IPR036388">
    <property type="entry name" value="WH-like_DNA-bd_sf"/>
</dbReference>
<organism evidence="4 5">
    <name type="scientific">Faecalibacillus faecis</name>
    <dbReference type="NCBI Taxonomy" id="1982628"/>
    <lineage>
        <taxon>Bacteria</taxon>
        <taxon>Bacillati</taxon>
        <taxon>Bacillota</taxon>
        <taxon>Erysipelotrichia</taxon>
        <taxon>Erysipelotrichales</taxon>
        <taxon>Coprobacillaceae</taxon>
        <taxon>Faecalibacillus</taxon>
    </lineage>
</organism>
<keyword evidence="3" id="KW-0859">Xylose metabolism</keyword>
<comment type="similarity">
    <text evidence="2">Belongs to the ROK (NagC/XylR) family.</text>
</comment>
<evidence type="ECO:0000313" key="5">
    <source>
        <dbReference type="Proteomes" id="UP000241201"/>
    </source>
</evidence>
<dbReference type="EMBL" id="PYLP01000038">
    <property type="protein sequence ID" value="PST35449.1"/>
    <property type="molecule type" value="Genomic_DNA"/>
</dbReference>
<dbReference type="GeneID" id="77472023"/>